<gene>
    <name evidence="3" type="ORF">DLJ82_6653</name>
</gene>
<dbReference type="GO" id="GO:0004197">
    <property type="term" value="F:cysteine-type endopeptidase activity"/>
    <property type="evidence" value="ECO:0007669"/>
    <property type="project" value="InterPro"/>
</dbReference>
<dbReference type="AlphaFoldDB" id="A0A2Z4YT99"/>
<feature type="domain" description="Peptidase C14 caspase" evidence="2">
    <location>
        <begin position="372"/>
        <end position="620"/>
    </location>
</feature>
<dbReference type="RefSeq" id="WP_112908460.1">
    <property type="nucleotide sequence ID" value="NZ_CP030764.1"/>
</dbReference>
<dbReference type="GO" id="GO:0005737">
    <property type="term" value="C:cytoplasm"/>
    <property type="evidence" value="ECO:0007669"/>
    <property type="project" value="TreeGrafter"/>
</dbReference>
<dbReference type="Gene3D" id="3.40.50.1460">
    <property type="match status" value="1"/>
</dbReference>
<evidence type="ECO:0000313" key="4">
    <source>
        <dbReference type="Proteomes" id="UP000251166"/>
    </source>
</evidence>
<dbReference type="InterPro" id="IPR036514">
    <property type="entry name" value="SGNH_hydro_sf"/>
</dbReference>
<dbReference type="CDD" id="cd00229">
    <property type="entry name" value="SGNH_hydrolase"/>
    <property type="match status" value="1"/>
</dbReference>
<accession>A0A2Z4YT99</accession>
<dbReference type="GO" id="GO:0016788">
    <property type="term" value="F:hydrolase activity, acting on ester bonds"/>
    <property type="evidence" value="ECO:0007669"/>
    <property type="project" value="UniProtKB-ARBA"/>
</dbReference>
<dbReference type="SUPFAM" id="SSF52266">
    <property type="entry name" value="SGNH hydrolase"/>
    <property type="match status" value="1"/>
</dbReference>
<dbReference type="Pfam" id="PF00656">
    <property type="entry name" value="Peptidase_C14"/>
    <property type="match status" value="1"/>
</dbReference>
<dbReference type="EMBL" id="CP030764">
    <property type="protein sequence ID" value="AXA44624.1"/>
    <property type="molecule type" value="Genomic_DNA"/>
</dbReference>
<dbReference type="Proteomes" id="UP000251166">
    <property type="component" value="Plasmid unnamed4"/>
</dbReference>
<name>A0A2Z4YT99_RHILE</name>
<evidence type="ECO:0000259" key="2">
    <source>
        <dbReference type="Pfam" id="PF00656"/>
    </source>
</evidence>
<dbReference type="PANTHER" id="PTHR48104">
    <property type="entry name" value="METACASPASE-4"/>
    <property type="match status" value="1"/>
</dbReference>
<dbReference type="InterPro" id="IPR050452">
    <property type="entry name" value="Metacaspase"/>
</dbReference>
<dbReference type="Gene3D" id="3.40.50.1110">
    <property type="entry name" value="SGNH hydrolase"/>
    <property type="match status" value="1"/>
</dbReference>
<evidence type="ECO:0000256" key="1">
    <source>
        <dbReference type="SAM" id="MobiDB-lite"/>
    </source>
</evidence>
<feature type="compositionally biased region" description="Polar residues" evidence="1">
    <location>
        <begin position="331"/>
        <end position="350"/>
    </location>
</feature>
<protein>
    <submittedName>
        <fullName evidence="3">Caspase domain family protein</fullName>
    </submittedName>
</protein>
<dbReference type="PANTHER" id="PTHR48104:SF30">
    <property type="entry name" value="METACASPASE-1"/>
    <property type="match status" value="1"/>
</dbReference>
<sequence>MPSNGVITLEELNRRLADPSVSDEELSRYFNVDQERSGPFSPVLTLNSNTVSIPPTAEGTARSAALLNSANFIARLRRHVAFNARVGEGSYHGPILVSEGDSWFQYPFKLTDVIDDLMQKYAVFSLDAAGDTLSNMFREAEYMEAIASTGASILLFSGGGNDIVAGGNLSAHLFDFDPAKSPAAHLRPSFNVVLDEAIGIYSKLVRQVAQKFPSLHIICHGYDYTIPANGPWLGKPMASRDITDLALQKAIAQVMVDRFNERLSLLQSSSARLHYIDCRGTVPAGEWYDELHPTNVGYRKVANKFAAKVEELSQRARTVDRRANKARATVSKETSSRGPTSQALGTASRSAKTKEGPTGRSLHIGLNAVDPAHYAGWSGPLNACEFDSQDMYEIADGLGYVATALLTAKATRENVTAEIERAAQDLVAGDIFFISYSGHGGQLPDFNGDEDDAVDETWCLYNGQLVDDELYTYWSKFKPGVRVLVLSDSCHSGTITKNIAPGGLAELAVVWVPLARAMPSDVAARTFRQNRDFYSALGSSLDKLEARVVSRAIDTPISCSVRLISGCQDNQVSLDGPGNGAFTAALINVWDHGRFNRDYKAFHAAIGRKLPDTQSPNLWSIGPSNPVFDAQTPFAI</sequence>
<organism evidence="3 4">
    <name type="scientific">Rhizobium leguminosarum</name>
    <dbReference type="NCBI Taxonomy" id="384"/>
    <lineage>
        <taxon>Bacteria</taxon>
        <taxon>Pseudomonadati</taxon>
        <taxon>Pseudomonadota</taxon>
        <taxon>Alphaproteobacteria</taxon>
        <taxon>Hyphomicrobiales</taxon>
        <taxon>Rhizobiaceae</taxon>
        <taxon>Rhizobium/Agrobacterium group</taxon>
        <taxon>Rhizobium</taxon>
    </lineage>
</organism>
<evidence type="ECO:0000313" key="3">
    <source>
        <dbReference type="EMBL" id="AXA44624.1"/>
    </source>
</evidence>
<dbReference type="GO" id="GO:0006508">
    <property type="term" value="P:proteolysis"/>
    <property type="evidence" value="ECO:0007669"/>
    <property type="project" value="InterPro"/>
</dbReference>
<feature type="region of interest" description="Disordered" evidence="1">
    <location>
        <begin position="319"/>
        <end position="362"/>
    </location>
</feature>
<reference evidence="3 4" key="1">
    <citation type="submission" date="2018-07" db="EMBL/GenBank/DDBJ databases">
        <title>Rhizobium leguminosarum strain:ATCC 14479 Genome sequencing and assembly.</title>
        <authorList>
            <person name="Chakraborty R."/>
        </authorList>
    </citation>
    <scope>NUCLEOTIDE SEQUENCE [LARGE SCALE GENOMIC DNA]</scope>
    <source>
        <strain evidence="3 4">ATCC 14479</strain>
        <plasmid evidence="4">Plasmid unnamed4</plasmid>
    </source>
</reference>
<keyword evidence="3" id="KW-0614">Plasmid</keyword>
<dbReference type="InterPro" id="IPR011600">
    <property type="entry name" value="Pept_C14_caspase"/>
</dbReference>
<proteinExistence type="predicted"/>
<geneLocation type="plasmid" evidence="3 4">
    <name>unnamed4</name>
</geneLocation>